<dbReference type="Pfam" id="PF00172">
    <property type="entry name" value="Zn_clus"/>
    <property type="match status" value="1"/>
</dbReference>
<dbReference type="InterPro" id="IPR036864">
    <property type="entry name" value="Zn2-C6_fun-type_DNA-bd_sf"/>
</dbReference>
<reference evidence="8 9" key="1">
    <citation type="submission" date="2015-01" db="EMBL/GenBank/DDBJ databases">
        <title>The Genome Sequence of Exophiala mesophila CBS40295.</title>
        <authorList>
            <consortium name="The Broad Institute Genomics Platform"/>
            <person name="Cuomo C."/>
            <person name="de Hoog S."/>
            <person name="Gorbushina A."/>
            <person name="Stielow B."/>
            <person name="Teixiera M."/>
            <person name="Abouelleil A."/>
            <person name="Chapman S.B."/>
            <person name="Priest M."/>
            <person name="Young S.K."/>
            <person name="Wortman J."/>
            <person name="Nusbaum C."/>
            <person name="Birren B."/>
        </authorList>
    </citation>
    <scope>NUCLEOTIDE SEQUENCE [LARGE SCALE GENOMIC DNA]</scope>
    <source>
        <strain evidence="8 9">CBS 40295</strain>
    </source>
</reference>
<dbReference type="SMART" id="SM00066">
    <property type="entry name" value="GAL4"/>
    <property type="match status" value="1"/>
</dbReference>
<organism evidence="8 9">
    <name type="scientific">Exophiala mesophila</name>
    <name type="common">Black yeast-like fungus</name>
    <dbReference type="NCBI Taxonomy" id="212818"/>
    <lineage>
        <taxon>Eukaryota</taxon>
        <taxon>Fungi</taxon>
        <taxon>Dikarya</taxon>
        <taxon>Ascomycota</taxon>
        <taxon>Pezizomycotina</taxon>
        <taxon>Eurotiomycetes</taxon>
        <taxon>Chaetothyriomycetidae</taxon>
        <taxon>Chaetothyriales</taxon>
        <taxon>Herpotrichiellaceae</taxon>
        <taxon>Exophiala</taxon>
    </lineage>
</organism>
<dbReference type="GO" id="GO:0000978">
    <property type="term" value="F:RNA polymerase II cis-regulatory region sequence-specific DNA binding"/>
    <property type="evidence" value="ECO:0007669"/>
    <property type="project" value="TreeGrafter"/>
</dbReference>
<dbReference type="PANTHER" id="PTHR47424">
    <property type="entry name" value="REGULATORY PROTEIN GAL4"/>
    <property type="match status" value="1"/>
</dbReference>
<dbReference type="CDD" id="cd12148">
    <property type="entry name" value="fungal_TF_MHR"/>
    <property type="match status" value="1"/>
</dbReference>
<feature type="domain" description="Zn(2)-C6 fungal-type" evidence="7">
    <location>
        <begin position="35"/>
        <end position="64"/>
    </location>
</feature>
<name>A0A0D1XIT5_EXOME</name>
<dbReference type="HOGENOM" id="CLU_008828_1_0_1"/>
<dbReference type="SMART" id="SM00906">
    <property type="entry name" value="Fungal_trans"/>
    <property type="match status" value="1"/>
</dbReference>
<feature type="compositionally biased region" description="Polar residues" evidence="6">
    <location>
        <begin position="649"/>
        <end position="658"/>
    </location>
</feature>
<protein>
    <recommendedName>
        <fullName evidence="7">Zn(2)-C6 fungal-type domain-containing protein</fullName>
    </recommendedName>
</protein>
<dbReference type="GO" id="GO:0005634">
    <property type="term" value="C:nucleus"/>
    <property type="evidence" value="ECO:0007669"/>
    <property type="project" value="TreeGrafter"/>
</dbReference>
<sequence>MADVRQDEANHSGSINSPMRSPTPRGKRKRYTTVACDECKKRKGKCDSQIPCQRCRDRAVKCTYSSRLAIASLQNDRDFESLNEKIEKMQAQIDRHIANGLLTSSVTKVPGTSSTPTPITPSPNVTDYDSTHQSENSRSMLVSSVTSRPRPPEFQGPTSSSFLFRMATDSLAIAGIHPPTHAGLEVDSHSASTKFGCQDTISANRGVENPLRTISRNEALRLLDYYHDEYGEIYPFIDKTVLDHAAHYFYDCSDMASPSSTRTYPKDENTLSDGIWDILKLAIAISAAIENHGPNSLSTRLLESVESGFPTRFLGKMVELLEIQAWTAISILQFHLDDPVLAWRTIGLAGRAVIDLGLHRRETYSMRFSDNKQRLRASQLFWSIYALDRRWSFSTGRSFAIPECDIDLDLPKPSSSESYLLSTMVAYAQLESRVWKLASKPTAKCTPEKLSFLYFRVQQWYRNIKPQYQLRPAKEHILPGTNRSENKIRLLLYFSVNQLQLFIFRQELLIARMTDEDLPNARLAVEAAKDNIRLLRRVSQIADFYSAQQAPFNHFLISALAVLFLAVCHAPNQFSNTCREEFVMALELIQEFSSESHIGKRLWKRVQHLKQIGLSLGLLGNCAHTGGLGNEDGTLNSTDSNPAPLRFSSMENGQQPETQHPPVCSQIVTPFTDETIDPYQLTSDLTTMFDTIQPSHRWPAAGDGGLIQVDRYHLAMNCDLSRDFLDSF</sequence>
<feature type="compositionally biased region" description="Polar residues" evidence="6">
    <location>
        <begin position="124"/>
        <end position="147"/>
    </location>
</feature>
<feature type="compositionally biased region" description="Polar residues" evidence="6">
    <location>
        <begin position="11"/>
        <end position="20"/>
    </location>
</feature>
<dbReference type="PROSITE" id="PS00463">
    <property type="entry name" value="ZN2_CY6_FUNGAL_1"/>
    <property type="match status" value="1"/>
</dbReference>
<feature type="region of interest" description="Disordered" evidence="6">
    <location>
        <begin position="629"/>
        <end position="662"/>
    </location>
</feature>
<dbReference type="OMA" id="AIPECDI"/>
<dbReference type="InterPro" id="IPR007219">
    <property type="entry name" value="XnlR_reg_dom"/>
</dbReference>
<evidence type="ECO:0000256" key="4">
    <source>
        <dbReference type="ARBA" id="ARBA00023163"/>
    </source>
</evidence>
<dbReference type="VEuPathDB" id="FungiDB:PV10_09001"/>
<dbReference type="Pfam" id="PF04082">
    <property type="entry name" value="Fungal_trans"/>
    <property type="match status" value="1"/>
</dbReference>
<accession>A0A0D1XIT5</accession>
<dbReference type="STRING" id="212818.A0A0D1XIT5"/>
<dbReference type="GO" id="GO:0008270">
    <property type="term" value="F:zinc ion binding"/>
    <property type="evidence" value="ECO:0007669"/>
    <property type="project" value="InterPro"/>
</dbReference>
<evidence type="ECO:0000256" key="2">
    <source>
        <dbReference type="ARBA" id="ARBA00023015"/>
    </source>
</evidence>
<evidence type="ECO:0000313" key="9">
    <source>
        <dbReference type="Proteomes" id="UP000054302"/>
    </source>
</evidence>
<dbReference type="GO" id="GO:0000435">
    <property type="term" value="P:positive regulation of transcription from RNA polymerase II promoter by galactose"/>
    <property type="evidence" value="ECO:0007669"/>
    <property type="project" value="TreeGrafter"/>
</dbReference>
<dbReference type="PROSITE" id="PS50048">
    <property type="entry name" value="ZN2_CY6_FUNGAL_2"/>
    <property type="match status" value="1"/>
</dbReference>
<keyword evidence="4" id="KW-0804">Transcription</keyword>
<dbReference type="Gene3D" id="4.10.240.10">
    <property type="entry name" value="Zn(2)-C6 fungal-type DNA-binding domain"/>
    <property type="match status" value="1"/>
</dbReference>
<dbReference type="InterPro" id="IPR001138">
    <property type="entry name" value="Zn2Cys6_DnaBD"/>
</dbReference>
<dbReference type="GeneID" id="27326846"/>
<dbReference type="Proteomes" id="UP000054302">
    <property type="component" value="Unassembled WGS sequence"/>
</dbReference>
<keyword evidence="1" id="KW-0479">Metal-binding</keyword>
<dbReference type="GO" id="GO:0006351">
    <property type="term" value="P:DNA-templated transcription"/>
    <property type="evidence" value="ECO:0007669"/>
    <property type="project" value="InterPro"/>
</dbReference>
<dbReference type="OrthoDB" id="39175at2759"/>
<feature type="region of interest" description="Disordered" evidence="6">
    <location>
        <begin position="104"/>
        <end position="159"/>
    </location>
</feature>
<evidence type="ECO:0000256" key="6">
    <source>
        <dbReference type="SAM" id="MobiDB-lite"/>
    </source>
</evidence>
<proteinExistence type="predicted"/>
<evidence type="ECO:0000256" key="5">
    <source>
        <dbReference type="ARBA" id="ARBA00023242"/>
    </source>
</evidence>
<dbReference type="CDD" id="cd00067">
    <property type="entry name" value="GAL4"/>
    <property type="match status" value="1"/>
</dbReference>
<feature type="region of interest" description="Disordered" evidence="6">
    <location>
        <begin position="1"/>
        <end position="31"/>
    </location>
</feature>
<feature type="compositionally biased region" description="Basic and acidic residues" evidence="6">
    <location>
        <begin position="1"/>
        <end position="10"/>
    </location>
</feature>
<gene>
    <name evidence="8" type="ORF">PV10_09001</name>
</gene>
<dbReference type="InterPro" id="IPR051127">
    <property type="entry name" value="Fungal_SecMet_Regulators"/>
</dbReference>
<dbReference type="AlphaFoldDB" id="A0A0D1XIT5"/>
<keyword evidence="5" id="KW-0539">Nucleus</keyword>
<evidence type="ECO:0000259" key="7">
    <source>
        <dbReference type="PROSITE" id="PS50048"/>
    </source>
</evidence>
<keyword evidence="2" id="KW-0805">Transcription regulation</keyword>
<dbReference type="PANTHER" id="PTHR47424:SF5">
    <property type="entry name" value="ZN(II)2CYS6 TRANSCRIPTION FACTOR (EUROFUNG)"/>
    <property type="match status" value="1"/>
</dbReference>
<evidence type="ECO:0000256" key="3">
    <source>
        <dbReference type="ARBA" id="ARBA00023125"/>
    </source>
</evidence>
<dbReference type="GO" id="GO:0000981">
    <property type="term" value="F:DNA-binding transcription factor activity, RNA polymerase II-specific"/>
    <property type="evidence" value="ECO:0007669"/>
    <property type="project" value="InterPro"/>
</dbReference>
<dbReference type="RefSeq" id="XP_016219645.1">
    <property type="nucleotide sequence ID" value="XM_016374101.1"/>
</dbReference>
<dbReference type="SUPFAM" id="SSF57701">
    <property type="entry name" value="Zn2/Cys6 DNA-binding domain"/>
    <property type="match status" value="1"/>
</dbReference>
<dbReference type="EMBL" id="KN847526">
    <property type="protein sequence ID" value="KIV88071.1"/>
    <property type="molecule type" value="Genomic_DNA"/>
</dbReference>
<evidence type="ECO:0000256" key="1">
    <source>
        <dbReference type="ARBA" id="ARBA00022723"/>
    </source>
</evidence>
<evidence type="ECO:0000313" key="8">
    <source>
        <dbReference type="EMBL" id="KIV88071.1"/>
    </source>
</evidence>
<keyword evidence="9" id="KW-1185">Reference proteome</keyword>
<keyword evidence="3" id="KW-0238">DNA-binding</keyword>